<evidence type="ECO:0000256" key="2">
    <source>
        <dbReference type="SAM" id="SignalP"/>
    </source>
</evidence>
<comment type="caution">
    <text evidence="3">The sequence shown here is derived from an EMBL/GenBank/DDBJ whole genome shotgun (WGS) entry which is preliminary data.</text>
</comment>
<evidence type="ECO:0000256" key="1">
    <source>
        <dbReference type="SAM" id="MobiDB-lite"/>
    </source>
</evidence>
<dbReference type="Proteomes" id="UP000678393">
    <property type="component" value="Unassembled WGS sequence"/>
</dbReference>
<keyword evidence="4" id="KW-1185">Reference proteome</keyword>
<accession>A0A8S3YN93</accession>
<dbReference type="AlphaFoldDB" id="A0A8S3YN93"/>
<keyword evidence="2" id="KW-0732">Signal</keyword>
<gene>
    <name evidence="3" type="ORF">CUNI_LOCUS3446</name>
</gene>
<dbReference type="EMBL" id="CAJHNH020000469">
    <property type="protein sequence ID" value="CAG5117888.1"/>
    <property type="molecule type" value="Genomic_DNA"/>
</dbReference>
<name>A0A8S3YN93_9EUPU</name>
<feature type="compositionally biased region" description="Polar residues" evidence="1">
    <location>
        <begin position="80"/>
        <end position="90"/>
    </location>
</feature>
<feature type="signal peptide" evidence="2">
    <location>
        <begin position="1"/>
        <end position="21"/>
    </location>
</feature>
<sequence length="121" mass="13450">MRLSNLGTILFAAVCLHVSQGLLYGLAPESFLNKIQRAKYLQEQQQQLKRLHDAAEQQMYFQLLQSLNSQGSSNEDEIKSTSLTSPRVSGQELKTSSNLLAAIRSSLISPSPSFKYSFIGK</sequence>
<protein>
    <submittedName>
        <fullName evidence="3">Uncharacterized protein</fullName>
    </submittedName>
</protein>
<feature type="region of interest" description="Disordered" evidence="1">
    <location>
        <begin position="71"/>
        <end position="90"/>
    </location>
</feature>
<organism evidence="3 4">
    <name type="scientific">Candidula unifasciata</name>
    <dbReference type="NCBI Taxonomy" id="100452"/>
    <lineage>
        <taxon>Eukaryota</taxon>
        <taxon>Metazoa</taxon>
        <taxon>Spiralia</taxon>
        <taxon>Lophotrochozoa</taxon>
        <taxon>Mollusca</taxon>
        <taxon>Gastropoda</taxon>
        <taxon>Heterobranchia</taxon>
        <taxon>Euthyneura</taxon>
        <taxon>Panpulmonata</taxon>
        <taxon>Eupulmonata</taxon>
        <taxon>Stylommatophora</taxon>
        <taxon>Helicina</taxon>
        <taxon>Helicoidea</taxon>
        <taxon>Geomitridae</taxon>
        <taxon>Candidula</taxon>
    </lineage>
</organism>
<evidence type="ECO:0000313" key="4">
    <source>
        <dbReference type="Proteomes" id="UP000678393"/>
    </source>
</evidence>
<reference evidence="3" key="1">
    <citation type="submission" date="2021-04" db="EMBL/GenBank/DDBJ databases">
        <authorList>
            <consortium name="Molecular Ecology Group"/>
        </authorList>
    </citation>
    <scope>NUCLEOTIDE SEQUENCE</scope>
</reference>
<feature type="chain" id="PRO_5035892244" evidence="2">
    <location>
        <begin position="22"/>
        <end position="121"/>
    </location>
</feature>
<proteinExistence type="predicted"/>
<evidence type="ECO:0000313" key="3">
    <source>
        <dbReference type="EMBL" id="CAG5117888.1"/>
    </source>
</evidence>